<dbReference type="Gene3D" id="3.40.50.300">
    <property type="entry name" value="P-loop containing nucleotide triphosphate hydrolases"/>
    <property type="match status" value="1"/>
</dbReference>
<dbReference type="InterPro" id="IPR003439">
    <property type="entry name" value="ABC_transporter-like_ATP-bd"/>
</dbReference>
<dbReference type="Pfam" id="PF00005">
    <property type="entry name" value="ABC_tran"/>
    <property type="match status" value="1"/>
</dbReference>
<dbReference type="InterPro" id="IPR017871">
    <property type="entry name" value="ABC_transporter-like_CS"/>
</dbReference>
<keyword evidence="1" id="KW-0813">Transport</keyword>
<dbReference type="InterPro" id="IPR003593">
    <property type="entry name" value="AAA+_ATPase"/>
</dbReference>
<dbReference type="PROSITE" id="PS50893">
    <property type="entry name" value="ABC_TRANSPORTER_2"/>
    <property type="match status" value="1"/>
</dbReference>
<organism evidence="5 6">
    <name type="scientific">Clostridium innocuum</name>
    <dbReference type="NCBI Taxonomy" id="1522"/>
    <lineage>
        <taxon>Bacteria</taxon>
        <taxon>Bacillati</taxon>
        <taxon>Bacillota</taxon>
        <taxon>Clostridia</taxon>
        <taxon>Eubacteriales</taxon>
        <taxon>Clostridiaceae</taxon>
        <taxon>Clostridium</taxon>
    </lineage>
</organism>
<keyword evidence="3 5" id="KW-0067">ATP-binding</keyword>
<evidence type="ECO:0000259" key="4">
    <source>
        <dbReference type="PROSITE" id="PS50893"/>
    </source>
</evidence>
<feature type="domain" description="ABC transporter" evidence="4">
    <location>
        <begin position="2"/>
        <end position="209"/>
    </location>
</feature>
<proteinExistence type="predicted"/>
<evidence type="ECO:0000256" key="2">
    <source>
        <dbReference type="ARBA" id="ARBA00022741"/>
    </source>
</evidence>
<dbReference type="GO" id="GO:0005524">
    <property type="term" value="F:ATP binding"/>
    <property type="evidence" value="ECO:0007669"/>
    <property type="project" value="UniProtKB-KW"/>
</dbReference>
<dbReference type="SMART" id="SM00382">
    <property type="entry name" value="AAA"/>
    <property type="match status" value="1"/>
</dbReference>
<evidence type="ECO:0000313" key="5">
    <source>
        <dbReference type="EMBL" id="KGJ52117.1"/>
    </source>
</evidence>
<name>A0A099I4C8_CLOIN</name>
<dbReference type="SUPFAM" id="SSF52540">
    <property type="entry name" value="P-loop containing nucleoside triphosphate hydrolases"/>
    <property type="match status" value="1"/>
</dbReference>
<dbReference type="PANTHER" id="PTHR43423">
    <property type="entry name" value="ABC TRANSPORTER I FAMILY MEMBER 17"/>
    <property type="match status" value="1"/>
</dbReference>
<dbReference type="InterPro" id="IPR027417">
    <property type="entry name" value="P-loop_NTPase"/>
</dbReference>
<dbReference type="AlphaFoldDB" id="A0A099I4C8"/>
<evidence type="ECO:0000256" key="1">
    <source>
        <dbReference type="ARBA" id="ARBA00022448"/>
    </source>
</evidence>
<keyword evidence="2" id="KW-0547">Nucleotide-binding</keyword>
<evidence type="ECO:0000313" key="6">
    <source>
        <dbReference type="Proteomes" id="UP000030008"/>
    </source>
</evidence>
<evidence type="ECO:0000256" key="3">
    <source>
        <dbReference type="ARBA" id="ARBA00022840"/>
    </source>
</evidence>
<accession>A0A099I4C8</accession>
<dbReference type="PROSITE" id="PS00211">
    <property type="entry name" value="ABC_TRANSPORTER_1"/>
    <property type="match status" value="1"/>
</dbReference>
<sequence length="211" mass="24161">MFELNNVTFKHILHIQHVCLDRCVTCIIGSSGSGKTTMLRLLNRLNEAEQGTILYNGEDIQKLNPMELRRRVVMLGQTPVIYPGDIEENLQIGLRLSGRLPATKQKLKEYLEKVDLHKELQESCERLSGGEKQRLCLARVMLMDAEVYLVDEPSSALDKETESFVIENLVHFVTERKRQLIMVTHSAEVSAKYPKSLLRIENGDTRGYVYE</sequence>
<dbReference type="EMBL" id="JQIF01000083">
    <property type="protein sequence ID" value="KGJ52117.1"/>
    <property type="molecule type" value="Genomic_DNA"/>
</dbReference>
<gene>
    <name evidence="5" type="ORF">CIAN88_16600</name>
</gene>
<comment type="caution">
    <text evidence="5">The sequence shown here is derived from an EMBL/GenBank/DDBJ whole genome shotgun (WGS) entry which is preliminary data.</text>
</comment>
<dbReference type="Proteomes" id="UP000030008">
    <property type="component" value="Unassembled WGS sequence"/>
</dbReference>
<protein>
    <submittedName>
        <fullName evidence="5">ABC transporter ATP-binding protein</fullName>
    </submittedName>
</protein>
<dbReference type="RefSeq" id="WP_044906799.1">
    <property type="nucleotide sequence ID" value="NZ_JQIF01000083.1"/>
</dbReference>
<reference evidence="5 6" key="1">
    <citation type="submission" date="2014-08" db="EMBL/GenBank/DDBJ databases">
        <title>Clostridium innocuum, an unnegligible vancomycin-resistant pathogen causing extra-intestinal infections.</title>
        <authorList>
            <person name="Feng Y."/>
            <person name="Chiu C.-H."/>
        </authorList>
    </citation>
    <scope>NUCLEOTIDE SEQUENCE [LARGE SCALE GENOMIC DNA]</scope>
    <source>
        <strain evidence="5 6">AN88</strain>
    </source>
</reference>
<dbReference type="PANTHER" id="PTHR43423:SF1">
    <property type="entry name" value="ABC TRANSPORTER I FAMILY MEMBER 17"/>
    <property type="match status" value="1"/>
</dbReference>
<dbReference type="GO" id="GO:0016887">
    <property type="term" value="F:ATP hydrolysis activity"/>
    <property type="evidence" value="ECO:0007669"/>
    <property type="project" value="InterPro"/>
</dbReference>